<accession>A0A2W7NJZ0</accession>
<dbReference type="Gene3D" id="3.30.70.890">
    <property type="entry name" value="GHMP kinase, C-terminal domain"/>
    <property type="match status" value="1"/>
</dbReference>
<dbReference type="OrthoDB" id="9809438at2"/>
<evidence type="ECO:0000256" key="2">
    <source>
        <dbReference type="ARBA" id="ARBA00012052"/>
    </source>
</evidence>
<dbReference type="UniPathway" id="UPA00056">
    <property type="reaction ID" value="UER00094"/>
</dbReference>
<evidence type="ECO:0000256" key="7">
    <source>
        <dbReference type="ARBA" id="ARBA00022840"/>
    </source>
</evidence>
<feature type="binding site" evidence="9">
    <location>
        <begin position="95"/>
        <end position="105"/>
    </location>
    <ligand>
        <name>ATP</name>
        <dbReference type="ChEBI" id="CHEBI:30616"/>
    </ligand>
</feature>
<reference evidence="12 13" key="1">
    <citation type="submission" date="2018-06" db="EMBL/GenBank/DDBJ databases">
        <title>Genomic Encyclopedia of Archaeal and Bacterial Type Strains, Phase II (KMG-II): from individual species to whole genera.</title>
        <authorList>
            <person name="Goeker M."/>
        </authorList>
    </citation>
    <scope>NUCLEOTIDE SEQUENCE [LARGE SCALE GENOMIC DNA]</scope>
    <source>
        <strain evidence="12 13">DSM 6779</strain>
    </source>
</reference>
<dbReference type="Gene3D" id="3.30.230.10">
    <property type="match status" value="1"/>
</dbReference>
<dbReference type="GO" id="GO:0016114">
    <property type="term" value="P:terpenoid biosynthetic process"/>
    <property type="evidence" value="ECO:0007669"/>
    <property type="project" value="UniProtKB-UniRule"/>
</dbReference>
<dbReference type="InterPro" id="IPR036554">
    <property type="entry name" value="GHMP_kinase_C_sf"/>
</dbReference>
<dbReference type="InterPro" id="IPR006204">
    <property type="entry name" value="GHMP_kinase_N_dom"/>
</dbReference>
<evidence type="ECO:0000256" key="4">
    <source>
        <dbReference type="ARBA" id="ARBA00022679"/>
    </source>
</evidence>
<dbReference type="Proteomes" id="UP000249239">
    <property type="component" value="Unassembled WGS sequence"/>
</dbReference>
<dbReference type="NCBIfam" id="TIGR00154">
    <property type="entry name" value="ispE"/>
    <property type="match status" value="1"/>
</dbReference>
<evidence type="ECO:0000259" key="10">
    <source>
        <dbReference type="Pfam" id="PF00288"/>
    </source>
</evidence>
<dbReference type="Pfam" id="PF08544">
    <property type="entry name" value="GHMP_kinases_C"/>
    <property type="match status" value="1"/>
</dbReference>
<dbReference type="EMBL" id="QKZK01000001">
    <property type="protein sequence ID" value="PZX20745.1"/>
    <property type="molecule type" value="Genomic_DNA"/>
</dbReference>
<evidence type="ECO:0000313" key="12">
    <source>
        <dbReference type="EMBL" id="PZX20745.1"/>
    </source>
</evidence>
<comment type="caution">
    <text evidence="12">The sequence shown here is derived from an EMBL/GenBank/DDBJ whole genome shotgun (WGS) entry which is preliminary data.</text>
</comment>
<dbReference type="InterPro" id="IPR013750">
    <property type="entry name" value="GHMP_kinase_C_dom"/>
</dbReference>
<feature type="domain" description="GHMP kinase C-terminal" evidence="11">
    <location>
        <begin position="214"/>
        <end position="257"/>
    </location>
</feature>
<keyword evidence="6 9" id="KW-0418">Kinase</keyword>
<evidence type="ECO:0000256" key="8">
    <source>
        <dbReference type="ARBA" id="ARBA00032554"/>
    </source>
</evidence>
<keyword evidence="9" id="KW-0414">Isoprene biosynthesis</keyword>
<dbReference type="PANTHER" id="PTHR43527">
    <property type="entry name" value="4-DIPHOSPHOCYTIDYL-2-C-METHYL-D-ERYTHRITOL KINASE, CHLOROPLASTIC"/>
    <property type="match status" value="1"/>
</dbReference>
<dbReference type="GO" id="GO:0005524">
    <property type="term" value="F:ATP binding"/>
    <property type="evidence" value="ECO:0007669"/>
    <property type="project" value="UniProtKB-UniRule"/>
</dbReference>
<dbReference type="PIRSF" id="PIRSF010376">
    <property type="entry name" value="IspE"/>
    <property type="match status" value="1"/>
</dbReference>
<dbReference type="GO" id="GO:0050515">
    <property type="term" value="F:4-(cytidine 5'-diphospho)-2-C-methyl-D-erythritol kinase activity"/>
    <property type="evidence" value="ECO:0007669"/>
    <property type="project" value="UniProtKB-UniRule"/>
</dbReference>
<dbReference type="InterPro" id="IPR014721">
    <property type="entry name" value="Ribsml_uS5_D2-typ_fold_subgr"/>
</dbReference>
<feature type="active site" evidence="9">
    <location>
        <position position="137"/>
    </location>
</feature>
<gene>
    <name evidence="9" type="primary">ispE</name>
    <name evidence="12" type="ORF">LX69_00170</name>
</gene>
<sequence>MISFPNAKINLGLNIVEKRPDGYHNLETIFLPVGLHDALEIIPAHQQTSPYEWHQTGIAVDAPAVGNIVIKALMLMRERHPKLPPIKVHLHKAIPFGAGLGGGSADGAFMLKMLNDYFNLDESSASLEEMAAHLGADCAFFIENKPAFGTGIGNILEPTMVSLKGYYLALVIPPIHVSTPDAYRYVKPAIPKIPLKEAILCPIETWKDTVVNDFEMSVFQKFPEIANVKAFLYEQGAVYASMSGSGAAVFGIFTQKPEINKEGWFVHVGEMT</sequence>
<keyword evidence="13" id="KW-1185">Reference proteome</keyword>
<dbReference type="RefSeq" id="WP_111443896.1">
    <property type="nucleotide sequence ID" value="NZ_QKZK01000001.1"/>
</dbReference>
<comment type="catalytic activity">
    <reaction evidence="9">
        <text>4-CDP-2-C-methyl-D-erythritol + ATP = 4-CDP-2-C-methyl-D-erythritol 2-phosphate + ADP + H(+)</text>
        <dbReference type="Rhea" id="RHEA:18437"/>
        <dbReference type="ChEBI" id="CHEBI:15378"/>
        <dbReference type="ChEBI" id="CHEBI:30616"/>
        <dbReference type="ChEBI" id="CHEBI:57823"/>
        <dbReference type="ChEBI" id="CHEBI:57919"/>
        <dbReference type="ChEBI" id="CHEBI:456216"/>
        <dbReference type="EC" id="2.7.1.148"/>
    </reaction>
</comment>
<evidence type="ECO:0000256" key="1">
    <source>
        <dbReference type="ARBA" id="ARBA00009684"/>
    </source>
</evidence>
<dbReference type="Pfam" id="PF00288">
    <property type="entry name" value="GHMP_kinases_N"/>
    <property type="match status" value="1"/>
</dbReference>
<keyword evidence="7 9" id="KW-0067">ATP-binding</keyword>
<keyword evidence="5 9" id="KW-0547">Nucleotide-binding</keyword>
<dbReference type="InterPro" id="IPR020568">
    <property type="entry name" value="Ribosomal_Su5_D2-typ_SF"/>
</dbReference>
<evidence type="ECO:0000256" key="3">
    <source>
        <dbReference type="ARBA" id="ARBA00017473"/>
    </source>
</evidence>
<dbReference type="AlphaFoldDB" id="A0A2W7NJZ0"/>
<evidence type="ECO:0000313" key="13">
    <source>
        <dbReference type="Proteomes" id="UP000249239"/>
    </source>
</evidence>
<dbReference type="SUPFAM" id="SSF54211">
    <property type="entry name" value="Ribosomal protein S5 domain 2-like"/>
    <property type="match status" value="1"/>
</dbReference>
<protein>
    <recommendedName>
        <fullName evidence="3 9">4-diphosphocytidyl-2-C-methyl-D-erythritol kinase</fullName>
        <shortName evidence="9">CMK</shortName>
        <ecNumber evidence="2 9">2.7.1.148</ecNumber>
    </recommendedName>
    <alternativeName>
        <fullName evidence="8 9">4-(cytidine-5'-diphospho)-2-C-methyl-D-erythritol kinase</fullName>
    </alternativeName>
</protein>
<comment type="pathway">
    <text evidence="9">Isoprenoid biosynthesis; isopentenyl diphosphate biosynthesis via DXP pathway; isopentenyl diphosphate from 1-deoxy-D-xylulose 5-phosphate: step 3/6.</text>
</comment>
<feature type="active site" evidence="9">
    <location>
        <position position="8"/>
    </location>
</feature>
<comment type="similarity">
    <text evidence="1 9">Belongs to the GHMP kinase family. IspE subfamily.</text>
</comment>
<name>A0A2W7NJZ0_9BACT</name>
<evidence type="ECO:0000256" key="9">
    <source>
        <dbReference type="HAMAP-Rule" id="MF_00061"/>
    </source>
</evidence>
<dbReference type="GO" id="GO:0019288">
    <property type="term" value="P:isopentenyl diphosphate biosynthetic process, methylerythritol 4-phosphate pathway"/>
    <property type="evidence" value="ECO:0007669"/>
    <property type="project" value="UniProtKB-UniRule"/>
</dbReference>
<evidence type="ECO:0000259" key="11">
    <source>
        <dbReference type="Pfam" id="PF08544"/>
    </source>
</evidence>
<comment type="function">
    <text evidence="9">Catalyzes the phosphorylation of the position 2 hydroxy group of 4-diphosphocytidyl-2C-methyl-D-erythritol.</text>
</comment>
<keyword evidence="4 9" id="KW-0808">Transferase</keyword>
<dbReference type="InterPro" id="IPR004424">
    <property type="entry name" value="IspE"/>
</dbReference>
<evidence type="ECO:0000256" key="6">
    <source>
        <dbReference type="ARBA" id="ARBA00022777"/>
    </source>
</evidence>
<dbReference type="SUPFAM" id="SSF55060">
    <property type="entry name" value="GHMP Kinase, C-terminal domain"/>
    <property type="match status" value="1"/>
</dbReference>
<dbReference type="PANTHER" id="PTHR43527:SF2">
    <property type="entry name" value="4-DIPHOSPHOCYTIDYL-2-C-METHYL-D-ERYTHRITOL KINASE, CHLOROPLASTIC"/>
    <property type="match status" value="1"/>
</dbReference>
<proteinExistence type="inferred from homology"/>
<evidence type="ECO:0000256" key="5">
    <source>
        <dbReference type="ARBA" id="ARBA00022741"/>
    </source>
</evidence>
<dbReference type="HAMAP" id="MF_00061">
    <property type="entry name" value="IspE"/>
    <property type="match status" value="1"/>
</dbReference>
<feature type="domain" description="GHMP kinase N-terminal" evidence="10">
    <location>
        <begin position="67"/>
        <end position="142"/>
    </location>
</feature>
<dbReference type="EC" id="2.7.1.148" evidence="2 9"/>
<organism evidence="12 13">
    <name type="scientific">Breznakibacter xylanolyticus</name>
    <dbReference type="NCBI Taxonomy" id="990"/>
    <lineage>
        <taxon>Bacteria</taxon>
        <taxon>Pseudomonadati</taxon>
        <taxon>Bacteroidota</taxon>
        <taxon>Bacteroidia</taxon>
        <taxon>Marinilabiliales</taxon>
        <taxon>Marinilabiliaceae</taxon>
        <taxon>Breznakibacter</taxon>
    </lineage>
</organism>